<dbReference type="EMBL" id="BANC01000087">
    <property type="protein sequence ID" value="GAN81274.1"/>
    <property type="molecule type" value="Genomic_DNA"/>
</dbReference>
<keyword evidence="3" id="KW-0067">ATP-binding</keyword>
<dbReference type="PANTHER" id="PTHR42781">
    <property type="entry name" value="SPERMIDINE/PUTRESCINE IMPORT ATP-BINDING PROTEIN POTA"/>
    <property type="match status" value="1"/>
</dbReference>
<dbReference type="GO" id="GO:0016887">
    <property type="term" value="F:ATP hydrolysis activity"/>
    <property type="evidence" value="ECO:0007669"/>
    <property type="project" value="InterPro"/>
</dbReference>
<dbReference type="OrthoDB" id="9806726at2"/>
<accession>A0A0D6PKK8</accession>
<dbReference type="PANTHER" id="PTHR42781:SF4">
    <property type="entry name" value="SPERMIDINE_PUTRESCINE IMPORT ATP-BINDING PROTEIN POTA"/>
    <property type="match status" value="1"/>
</dbReference>
<reference evidence="5 6" key="1">
    <citation type="submission" date="2012-11" db="EMBL/GenBank/DDBJ databases">
        <title>Whole genome sequence of Acidocella aminolytica 101 = DSM 11237.</title>
        <authorList>
            <person name="Azuma Y."/>
            <person name="Higashiura N."/>
            <person name="Hirakawa H."/>
            <person name="Matsushita K."/>
        </authorList>
    </citation>
    <scope>NUCLEOTIDE SEQUENCE [LARGE SCALE GENOMIC DNA]</scope>
    <source>
        <strain evidence="6">101 / DSM 11237</strain>
    </source>
</reference>
<dbReference type="GO" id="GO:0005524">
    <property type="term" value="F:ATP binding"/>
    <property type="evidence" value="ECO:0007669"/>
    <property type="project" value="UniProtKB-KW"/>
</dbReference>
<comment type="caution">
    <text evidence="5">The sequence shown here is derived from an EMBL/GenBank/DDBJ whole genome shotgun (WGS) entry which is preliminary data.</text>
</comment>
<dbReference type="PROSITE" id="PS50893">
    <property type="entry name" value="ABC_TRANSPORTER_2"/>
    <property type="match status" value="1"/>
</dbReference>
<sequence length="295" mass="31180">MNSIEIDYTLPAPVCMRACFTVRGFTTLLGRSGVGKTSLLRALAGLLPGQGTPWGGLAPERRPIGYLPQHTLLFPHLSVLENTAYALRRPERLTQARALLDGLGLAPLAARRPDELSGGQAKRVALARALAHGAKLLLLDEPSAGLDTMTRDATLDWLANIAATRGIPVLAATHDHDVAARADQVALLAEGRIIQHGPARAVFSAPASRVAAELLGYDNIFERGGALWAAHAGAIRLDPAGAYFRVRAVRETGTGLRLICGPDPCLTVELPQGRAADYPPGAQIRLSLTGAVRLG</sequence>
<gene>
    <name evidence="5" type="ORF">Aam_089_067</name>
</gene>
<evidence type="ECO:0000313" key="5">
    <source>
        <dbReference type="EMBL" id="GAN81274.1"/>
    </source>
</evidence>
<keyword evidence="1" id="KW-0813">Transport</keyword>
<organism evidence="5 6">
    <name type="scientific">Acidocella aminolytica 101 = DSM 11237</name>
    <dbReference type="NCBI Taxonomy" id="1120923"/>
    <lineage>
        <taxon>Bacteria</taxon>
        <taxon>Pseudomonadati</taxon>
        <taxon>Pseudomonadota</taxon>
        <taxon>Alphaproteobacteria</taxon>
        <taxon>Acetobacterales</taxon>
        <taxon>Acidocellaceae</taxon>
        <taxon>Acidocella</taxon>
    </lineage>
</organism>
<dbReference type="STRING" id="1120923.SAMN02746095_01345"/>
<protein>
    <submittedName>
        <fullName evidence="5">ABC transporter polyamine permease</fullName>
    </submittedName>
</protein>
<dbReference type="AlphaFoldDB" id="A0A0D6PKK8"/>
<dbReference type="InterPro" id="IPR003439">
    <property type="entry name" value="ABC_transporter-like_ATP-bd"/>
</dbReference>
<evidence type="ECO:0000259" key="4">
    <source>
        <dbReference type="PROSITE" id="PS50893"/>
    </source>
</evidence>
<dbReference type="PROSITE" id="PS00211">
    <property type="entry name" value="ABC_TRANSPORTER_1"/>
    <property type="match status" value="1"/>
</dbReference>
<dbReference type="SUPFAM" id="SSF52540">
    <property type="entry name" value="P-loop containing nucleoside triphosphate hydrolases"/>
    <property type="match status" value="1"/>
</dbReference>
<dbReference type="InterPro" id="IPR017871">
    <property type="entry name" value="ABC_transporter-like_CS"/>
</dbReference>
<evidence type="ECO:0000256" key="1">
    <source>
        <dbReference type="ARBA" id="ARBA00022448"/>
    </source>
</evidence>
<dbReference type="Proteomes" id="UP000032668">
    <property type="component" value="Unassembled WGS sequence"/>
</dbReference>
<dbReference type="Pfam" id="PF00005">
    <property type="entry name" value="ABC_tran"/>
    <property type="match status" value="1"/>
</dbReference>
<dbReference type="InterPro" id="IPR003593">
    <property type="entry name" value="AAA+_ATPase"/>
</dbReference>
<dbReference type="SMART" id="SM00382">
    <property type="entry name" value="AAA"/>
    <property type="match status" value="1"/>
</dbReference>
<dbReference type="RefSeq" id="WP_052948415.1">
    <property type="nucleotide sequence ID" value="NZ_BANC01000087.1"/>
</dbReference>
<dbReference type="InterPro" id="IPR027417">
    <property type="entry name" value="P-loop_NTPase"/>
</dbReference>
<feature type="domain" description="ABC transporter" evidence="4">
    <location>
        <begin position="1"/>
        <end position="215"/>
    </location>
</feature>
<keyword evidence="6" id="KW-1185">Reference proteome</keyword>
<evidence type="ECO:0000313" key="6">
    <source>
        <dbReference type="Proteomes" id="UP000032668"/>
    </source>
</evidence>
<name>A0A0D6PKK8_9PROT</name>
<proteinExistence type="predicted"/>
<dbReference type="InterPro" id="IPR050093">
    <property type="entry name" value="ABC_SmlMolc_Importer"/>
</dbReference>
<evidence type="ECO:0000256" key="2">
    <source>
        <dbReference type="ARBA" id="ARBA00022741"/>
    </source>
</evidence>
<keyword evidence="2" id="KW-0547">Nucleotide-binding</keyword>
<dbReference type="Gene3D" id="3.40.50.300">
    <property type="entry name" value="P-loop containing nucleotide triphosphate hydrolases"/>
    <property type="match status" value="1"/>
</dbReference>
<evidence type="ECO:0000256" key="3">
    <source>
        <dbReference type="ARBA" id="ARBA00022840"/>
    </source>
</evidence>